<organism evidence="1 2">
    <name type="scientific">Desulfosarcina ovata subsp. sediminis</name>
    <dbReference type="NCBI Taxonomy" id="885957"/>
    <lineage>
        <taxon>Bacteria</taxon>
        <taxon>Pseudomonadati</taxon>
        <taxon>Thermodesulfobacteriota</taxon>
        <taxon>Desulfobacteria</taxon>
        <taxon>Desulfobacterales</taxon>
        <taxon>Desulfosarcinaceae</taxon>
        <taxon>Desulfosarcina</taxon>
    </lineage>
</organism>
<protein>
    <recommendedName>
        <fullName evidence="3">Signal transduction histidine kinase dimerisation/phosphoacceptor domain-containing protein</fullName>
    </recommendedName>
</protein>
<dbReference type="EMBL" id="AP021876">
    <property type="protein sequence ID" value="BBO86312.1"/>
    <property type="molecule type" value="Genomic_DNA"/>
</dbReference>
<evidence type="ECO:0000313" key="1">
    <source>
        <dbReference type="EMBL" id="BBO86312.1"/>
    </source>
</evidence>
<dbReference type="KEGG" id="dov:DSCO28_68780"/>
<name>A0A5K8A195_9BACT</name>
<reference evidence="1 2" key="1">
    <citation type="submission" date="2019-11" db="EMBL/GenBank/DDBJ databases">
        <title>Comparative genomics of hydrocarbon-degrading Desulfosarcina strains.</title>
        <authorList>
            <person name="Watanabe M."/>
            <person name="Kojima H."/>
            <person name="Fukui M."/>
        </authorList>
    </citation>
    <scope>NUCLEOTIDE SEQUENCE [LARGE SCALE GENOMIC DNA]</scope>
    <source>
        <strain evidence="1 2">28bB2T</strain>
    </source>
</reference>
<dbReference type="Proteomes" id="UP000425960">
    <property type="component" value="Chromosome"/>
</dbReference>
<evidence type="ECO:0008006" key="3">
    <source>
        <dbReference type="Google" id="ProtNLM"/>
    </source>
</evidence>
<evidence type="ECO:0000313" key="2">
    <source>
        <dbReference type="Proteomes" id="UP000425960"/>
    </source>
</evidence>
<dbReference type="Gene3D" id="1.10.287.130">
    <property type="match status" value="1"/>
</dbReference>
<gene>
    <name evidence="1" type="ORF">DSCO28_68780</name>
</gene>
<accession>A0A5K8A195</accession>
<dbReference type="AlphaFoldDB" id="A0A5K8A195"/>
<dbReference type="RefSeq" id="WP_155325639.1">
    <property type="nucleotide sequence ID" value="NZ_AP021876.1"/>
</dbReference>
<proteinExistence type="predicted"/>
<sequence>MEKLNDLFGYDSLAFFGKVNASISHELKNVMAIISETAGLLSDLSEMAQAGTPIGADMLTSSTESIIEEIQRGFTTIRQMNRFAHSVDIPAASIDLMEILDLVRNLSGYLSFAGKINLHTGQGASPIVLTSPFILQTIVYQAVVLNFQNAGPGAQLDISVQPRDDSSWRILFNGFTVKEFEVFPDDRIQQMAESIGVFIHWERAADRLEISVPVSAQGLAELQVSP</sequence>